<reference evidence="1" key="1">
    <citation type="submission" date="2022-10" db="EMBL/GenBank/DDBJ databases">
        <title>Hoeflea sp. J2-29, isolated from marine algae.</title>
        <authorList>
            <person name="Kristyanto S."/>
            <person name="Kim J.M."/>
            <person name="Jeon C.O."/>
        </authorList>
    </citation>
    <scope>NUCLEOTIDE SEQUENCE</scope>
    <source>
        <strain evidence="1">J2-29</strain>
    </source>
</reference>
<evidence type="ECO:0000313" key="1">
    <source>
        <dbReference type="EMBL" id="MCY0094611.1"/>
    </source>
</evidence>
<organism evidence="1 2">
    <name type="scientific">Hoeflea ulvae</name>
    <dbReference type="NCBI Taxonomy" id="2983764"/>
    <lineage>
        <taxon>Bacteria</taxon>
        <taxon>Pseudomonadati</taxon>
        <taxon>Pseudomonadota</taxon>
        <taxon>Alphaproteobacteria</taxon>
        <taxon>Hyphomicrobiales</taxon>
        <taxon>Rhizobiaceae</taxon>
        <taxon>Hoeflea</taxon>
    </lineage>
</organism>
<accession>A0ABT3YFH6</accession>
<protein>
    <submittedName>
        <fullName evidence="1">Uncharacterized protein</fullName>
    </submittedName>
</protein>
<gene>
    <name evidence="1" type="ORF">OEG82_11310</name>
</gene>
<proteinExistence type="predicted"/>
<sequence>MIAPLLSERQVADLMSPLGLVVTPALVDLLTHQIEAATRSFEGLLQEPDQNKYVRFQADYLGELKRIADDPARALSRSPETDGALHARHLLDLRAVGAVVDLETRVGAAAAGDIAMHLLTERPNTRVDSYLRIAEEELFDMLCQTLRLLSPQTLDNLPSNETIDNAPHAVISFALAFIQIVVDRALERVPGASARTRKRFAAILDKSDRRLLDGIRKERQFWLSNGGWPEGEIRATILE</sequence>
<dbReference type="Proteomes" id="UP001081283">
    <property type="component" value="Unassembled WGS sequence"/>
</dbReference>
<evidence type="ECO:0000313" key="2">
    <source>
        <dbReference type="Proteomes" id="UP001081283"/>
    </source>
</evidence>
<dbReference type="EMBL" id="JAOVZQ010000001">
    <property type="protein sequence ID" value="MCY0094611.1"/>
    <property type="molecule type" value="Genomic_DNA"/>
</dbReference>
<dbReference type="RefSeq" id="WP_267612551.1">
    <property type="nucleotide sequence ID" value="NZ_JAOVZQ010000001.1"/>
</dbReference>
<comment type="caution">
    <text evidence="1">The sequence shown here is derived from an EMBL/GenBank/DDBJ whole genome shotgun (WGS) entry which is preliminary data.</text>
</comment>
<name>A0ABT3YFH6_9HYPH</name>
<keyword evidence="2" id="KW-1185">Reference proteome</keyword>